<feature type="region of interest" description="Disordered" evidence="1">
    <location>
        <begin position="167"/>
        <end position="187"/>
    </location>
</feature>
<reference evidence="2" key="1">
    <citation type="submission" date="2023-03" db="EMBL/GenBank/DDBJ databases">
        <title>Mating type loci evolution in Malassezia.</title>
        <authorList>
            <person name="Coelho M.A."/>
        </authorList>
    </citation>
    <scope>NUCLEOTIDE SEQUENCE</scope>
    <source>
        <strain evidence="2">CBS 11721</strain>
    </source>
</reference>
<feature type="region of interest" description="Disordered" evidence="1">
    <location>
        <begin position="493"/>
        <end position="518"/>
    </location>
</feature>
<evidence type="ECO:0000256" key="1">
    <source>
        <dbReference type="SAM" id="MobiDB-lite"/>
    </source>
</evidence>
<evidence type="ECO:0000313" key="3">
    <source>
        <dbReference type="Proteomes" id="UP001219933"/>
    </source>
</evidence>
<name>A0AAF0ES69_9BASI</name>
<dbReference type="Proteomes" id="UP001219933">
    <property type="component" value="Chromosome 1"/>
</dbReference>
<evidence type="ECO:0000313" key="2">
    <source>
        <dbReference type="EMBL" id="WFD33536.1"/>
    </source>
</evidence>
<gene>
    <name evidence="2" type="ORF">MCUN1_000349</name>
</gene>
<sequence length="518" mass="55491">MLRRSTRSRTADEPDTKRQRTSLPELQLSAEDAQRLRNVVHITSPQLLDEPKEQPLRALLDRPASLSDVWHAVNSLLPVHAARPSAHGHGALLLLRHMLAELAKSTNVDEEPAQGARGAYALHMRLPAGDYFTSAAFLSDAERDALKTGGADLVAVAPDLATRPYVPTLGDRAPARPEAEKKTKARTDEQVLSTFLSYGAYGSSLGPTHDSTGSTLSHEMSARVWRSQRRFMRELNRRWGRQFAQDVDSALRQVTSGGGNSSGSDQVPTGAEIAADMAKLDSSLDASVLGDAIEELDASYAFDDIIADNWDILRELQDVQWLRTRTTYTGGKPAPTPAALAAYEQILADELLASLTQLMLAKHPSTPRDTPPPPPPRPLLLASMAALSTSVTRPMPGYYGTLDGRTYAPKTSAQLDVQAGTPVPPPVRTTWAGIARPTVLADNFVAHWTPGAPPGKLSAKAADHAGTPGDLAGAYPGAPPHARQFAYARPPVPSYGAPSPQAYAATRSGRPVVRPGGL</sequence>
<protein>
    <submittedName>
        <fullName evidence="2">Uncharacterized protein</fullName>
    </submittedName>
</protein>
<feature type="compositionally biased region" description="Basic and acidic residues" evidence="1">
    <location>
        <begin position="9"/>
        <end position="18"/>
    </location>
</feature>
<feature type="compositionally biased region" description="Basic and acidic residues" evidence="1">
    <location>
        <begin position="173"/>
        <end position="187"/>
    </location>
</feature>
<dbReference type="AlphaFoldDB" id="A0AAF0ES69"/>
<proteinExistence type="predicted"/>
<dbReference type="EMBL" id="CP119877">
    <property type="protein sequence ID" value="WFD33536.1"/>
    <property type="molecule type" value="Genomic_DNA"/>
</dbReference>
<feature type="region of interest" description="Disordered" evidence="1">
    <location>
        <begin position="1"/>
        <end position="23"/>
    </location>
</feature>
<organism evidence="2 3">
    <name type="scientific">Malassezia cuniculi</name>
    <dbReference type="NCBI Taxonomy" id="948313"/>
    <lineage>
        <taxon>Eukaryota</taxon>
        <taxon>Fungi</taxon>
        <taxon>Dikarya</taxon>
        <taxon>Basidiomycota</taxon>
        <taxon>Ustilaginomycotina</taxon>
        <taxon>Malasseziomycetes</taxon>
        <taxon>Malasseziales</taxon>
        <taxon>Malasseziaceae</taxon>
        <taxon>Malassezia</taxon>
    </lineage>
</organism>
<keyword evidence="3" id="KW-1185">Reference proteome</keyword>
<accession>A0AAF0ES69</accession>